<dbReference type="PANTHER" id="PTHR23110:SF99">
    <property type="entry name" value="BROAD-COMPLEX CORE PROTEIN ISOFORM 6"/>
    <property type="match status" value="1"/>
</dbReference>
<dbReference type="GO" id="GO:0048513">
    <property type="term" value="P:animal organ development"/>
    <property type="evidence" value="ECO:0007669"/>
    <property type="project" value="UniProtKB-ARBA"/>
</dbReference>
<comment type="subcellular location">
    <subcellularLocation>
        <location evidence="1">Nucleus</location>
    </subcellularLocation>
</comment>
<feature type="compositionally biased region" description="Basic and acidic residues" evidence="4">
    <location>
        <begin position="126"/>
        <end position="136"/>
    </location>
</feature>
<evidence type="ECO:0000256" key="1">
    <source>
        <dbReference type="ARBA" id="ARBA00004123"/>
    </source>
</evidence>
<dbReference type="SMART" id="SM00355">
    <property type="entry name" value="ZnF_C2H2"/>
    <property type="match status" value="2"/>
</dbReference>
<dbReference type="SUPFAM" id="SSF54695">
    <property type="entry name" value="POZ domain"/>
    <property type="match status" value="1"/>
</dbReference>
<dbReference type="Gene3D" id="3.30.710.10">
    <property type="entry name" value="Potassium Channel Kv1.1, Chain A"/>
    <property type="match status" value="1"/>
</dbReference>
<dbReference type="InterPro" id="IPR013087">
    <property type="entry name" value="Znf_C2H2_type"/>
</dbReference>
<dbReference type="PANTHER" id="PTHR23110">
    <property type="entry name" value="BTB DOMAIN TRANSCRIPTION FACTOR"/>
    <property type="match status" value="1"/>
</dbReference>
<dbReference type="InterPro" id="IPR051095">
    <property type="entry name" value="Dros_DevTransReg"/>
</dbReference>
<feature type="compositionally biased region" description="Polar residues" evidence="4">
    <location>
        <begin position="158"/>
        <end position="174"/>
    </location>
</feature>
<feature type="compositionally biased region" description="Low complexity" evidence="4">
    <location>
        <begin position="198"/>
        <end position="207"/>
    </location>
</feature>
<feature type="region of interest" description="Disordered" evidence="4">
    <location>
        <begin position="119"/>
        <end position="140"/>
    </location>
</feature>
<proteinExistence type="predicted"/>
<keyword evidence="3" id="KW-0863">Zinc-finger</keyword>
<reference evidence="7 8" key="1">
    <citation type="journal article" date="2021" name="BMC Biol.">
        <title>Horizontally acquired antibacterial genes associated with adaptive radiation of ladybird beetles.</title>
        <authorList>
            <person name="Li H.S."/>
            <person name="Tang X.F."/>
            <person name="Huang Y.H."/>
            <person name="Xu Z.Y."/>
            <person name="Chen M.L."/>
            <person name="Du X.Y."/>
            <person name="Qiu B.Y."/>
            <person name="Chen P.T."/>
            <person name="Zhang W."/>
            <person name="Slipinski A."/>
            <person name="Escalona H.E."/>
            <person name="Waterhouse R.M."/>
            <person name="Zwick A."/>
            <person name="Pang H."/>
        </authorList>
    </citation>
    <scope>NUCLEOTIDE SEQUENCE [LARGE SCALE GENOMIC DNA]</scope>
    <source>
        <strain evidence="7">SYSU2018</strain>
    </source>
</reference>
<dbReference type="SMART" id="SM00225">
    <property type="entry name" value="BTB"/>
    <property type="match status" value="1"/>
</dbReference>
<dbReference type="Pfam" id="PF00651">
    <property type="entry name" value="BTB"/>
    <property type="match status" value="1"/>
</dbReference>
<dbReference type="Gene3D" id="3.30.160.60">
    <property type="entry name" value="Classic Zinc Finger"/>
    <property type="match status" value="1"/>
</dbReference>
<evidence type="ECO:0000313" key="7">
    <source>
        <dbReference type="EMBL" id="KAL3284909.1"/>
    </source>
</evidence>
<dbReference type="GO" id="GO:0005634">
    <property type="term" value="C:nucleus"/>
    <property type="evidence" value="ECO:0007669"/>
    <property type="project" value="UniProtKB-SubCell"/>
</dbReference>
<evidence type="ECO:0000259" key="5">
    <source>
        <dbReference type="PROSITE" id="PS50097"/>
    </source>
</evidence>
<dbReference type="SUPFAM" id="SSF57667">
    <property type="entry name" value="beta-beta-alpha zinc fingers"/>
    <property type="match status" value="1"/>
</dbReference>
<evidence type="ECO:0000259" key="6">
    <source>
        <dbReference type="PROSITE" id="PS50157"/>
    </source>
</evidence>
<comment type="caution">
    <text evidence="7">The sequence shown here is derived from an EMBL/GenBank/DDBJ whole genome shotgun (WGS) entry which is preliminary data.</text>
</comment>
<dbReference type="PROSITE" id="PS00028">
    <property type="entry name" value="ZINC_FINGER_C2H2_1"/>
    <property type="match status" value="1"/>
</dbReference>
<feature type="region of interest" description="Disordered" evidence="4">
    <location>
        <begin position="158"/>
        <end position="231"/>
    </location>
</feature>
<dbReference type="Proteomes" id="UP001516400">
    <property type="component" value="Unassembled WGS sequence"/>
</dbReference>
<dbReference type="PROSITE" id="PS50097">
    <property type="entry name" value="BTB"/>
    <property type="match status" value="1"/>
</dbReference>
<evidence type="ECO:0000256" key="2">
    <source>
        <dbReference type="ARBA" id="ARBA00023242"/>
    </source>
</evidence>
<keyword evidence="3" id="KW-0479">Metal-binding</keyword>
<accession>A0ABD2P1Z6</accession>
<gene>
    <name evidence="7" type="ORF">HHI36_019042</name>
</gene>
<dbReference type="PROSITE" id="PS50157">
    <property type="entry name" value="ZINC_FINGER_C2H2_2"/>
    <property type="match status" value="1"/>
</dbReference>
<dbReference type="GO" id="GO:0048666">
    <property type="term" value="P:neuron development"/>
    <property type="evidence" value="ECO:0007669"/>
    <property type="project" value="UniProtKB-ARBA"/>
</dbReference>
<dbReference type="GO" id="GO:0008270">
    <property type="term" value="F:zinc ion binding"/>
    <property type="evidence" value="ECO:0007669"/>
    <property type="project" value="UniProtKB-KW"/>
</dbReference>
<evidence type="ECO:0000256" key="3">
    <source>
        <dbReference type="PROSITE-ProRule" id="PRU00042"/>
    </source>
</evidence>
<feature type="domain" description="C2H2-type" evidence="6">
    <location>
        <begin position="325"/>
        <end position="353"/>
    </location>
</feature>
<feature type="compositionally biased region" description="Polar residues" evidence="4">
    <location>
        <begin position="183"/>
        <end position="197"/>
    </location>
</feature>
<keyword evidence="8" id="KW-1185">Reference proteome</keyword>
<dbReference type="GO" id="GO:0003006">
    <property type="term" value="P:developmental process involved in reproduction"/>
    <property type="evidence" value="ECO:0007669"/>
    <property type="project" value="UniProtKB-ARBA"/>
</dbReference>
<evidence type="ECO:0000313" key="8">
    <source>
        <dbReference type="Proteomes" id="UP001516400"/>
    </source>
</evidence>
<sequence>METSTIHTQQFALKWNNFHSNLSSGFHELFEAAEMVDVTLAVDGKFLQAHKVVLSICSPYFKEMFKVNPCKHPIVILKDVGHEHMKDILEFMYLGEVSVLRENLASFLRTAELLQVKGLTGDDSSESSKEEEKIDCENDDEEEYSNMMRNMQYNSIDNQMTIPPHYSNPTSVVRNPTPPPPISQHTKVPSLNIPQQPNNKRSSKNFNSGGGNGKRTKTDNNANQSIFSKSVPMSLVKEEDEIVSQIRKSVSSNHDSEPEYTDISYMKSERSSLDEDSLEKHIVDKSSTAIDSSAEQARCNACGKCMRKSSIRRHMFDVHCPTQQLPCDLCHKRFKTSNSLTTHLITIHRQFKTDRDRIRTKQ</sequence>
<organism evidence="7 8">
    <name type="scientific">Cryptolaemus montrouzieri</name>
    <dbReference type="NCBI Taxonomy" id="559131"/>
    <lineage>
        <taxon>Eukaryota</taxon>
        <taxon>Metazoa</taxon>
        <taxon>Ecdysozoa</taxon>
        <taxon>Arthropoda</taxon>
        <taxon>Hexapoda</taxon>
        <taxon>Insecta</taxon>
        <taxon>Pterygota</taxon>
        <taxon>Neoptera</taxon>
        <taxon>Endopterygota</taxon>
        <taxon>Coleoptera</taxon>
        <taxon>Polyphaga</taxon>
        <taxon>Cucujiformia</taxon>
        <taxon>Coccinelloidea</taxon>
        <taxon>Coccinellidae</taxon>
        <taxon>Scymninae</taxon>
        <taxon>Scymnini</taxon>
        <taxon>Cryptolaemus</taxon>
    </lineage>
</organism>
<evidence type="ECO:0000256" key="4">
    <source>
        <dbReference type="SAM" id="MobiDB-lite"/>
    </source>
</evidence>
<keyword evidence="2" id="KW-0539">Nucleus</keyword>
<feature type="domain" description="BTB" evidence="5">
    <location>
        <begin position="36"/>
        <end position="101"/>
    </location>
</feature>
<dbReference type="InterPro" id="IPR036236">
    <property type="entry name" value="Znf_C2H2_sf"/>
</dbReference>
<dbReference type="InterPro" id="IPR000210">
    <property type="entry name" value="BTB/POZ_dom"/>
</dbReference>
<dbReference type="CDD" id="cd18315">
    <property type="entry name" value="BTB_POZ_BAB-like"/>
    <property type="match status" value="1"/>
</dbReference>
<feature type="compositionally biased region" description="Polar residues" evidence="4">
    <location>
        <begin position="219"/>
        <end position="228"/>
    </location>
</feature>
<keyword evidence="3" id="KW-0862">Zinc</keyword>
<dbReference type="EMBL" id="JABFTP020000165">
    <property type="protein sequence ID" value="KAL3284909.1"/>
    <property type="molecule type" value="Genomic_DNA"/>
</dbReference>
<name>A0ABD2P1Z6_9CUCU</name>
<protein>
    <submittedName>
        <fullName evidence="7">Uncharacterized protein</fullName>
    </submittedName>
</protein>
<dbReference type="InterPro" id="IPR011333">
    <property type="entry name" value="SKP1/BTB/POZ_sf"/>
</dbReference>
<dbReference type="AlphaFoldDB" id="A0ABD2P1Z6"/>